<reference evidence="2 3" key="1">
    <citation type="submission" date="2021-02" db="EMBL/GenBank/DDBJ databases">
        <title>Porcisia hertigi Genome sequencing and assembly.</title>
        <authorList>
            <person name="Almutairi H."/>
            <person name="Gatherer D."/>
        </authorList>
    </citation>
    <scope>NUCLEOTIDE SEQUENCE [LARGE SCALE GENOMIC DNA]</scope>
    <source>
        <strain evidence="2 3">C119</strain>
    </source>
</reference>
<accession>A0A837A990</accession>
<dbReference type="Proteomes" id="UP000674318">
    <property type="component" value="Unassembled WGS sequence"/>
</dbReference>
<evidence type="ECO:0000256" key="1">
    <source>
        <dbReference type="SAM" id="MobiDB-lite"/>
    </source>
</evidence>
<dbReference type="KEGG" id="phet:94292907"/>
<feature type="region of interest" description="Disordered" evidence="1">
    <location>
        <begin position="369"/>
        <end position="395"/>
    </location>
</feature>
<feature type="compositionally biased region" description="Polar residues" evidence="1">
    <location>
        <begin position="303"/>
        <end position="322"/>
    </location>
</feature>
<feature type="region of interest" description="Disordered" evidence="1">
    <location>
        <begin position="199"/>
        <end position="234"/>
    </location>
</feature>
<organism evidence="2 3">
    <name type="scientific">Porcisia hertigi</name>
    <dbReference type="NCBI Taxonomy" id="2761500"/>
    <lineage>
        <taxon>Eukaryota</taxon>
        <taxon>Discoba</taxon>
        <taxon>Euglenozoa</taxon>
        <taxon>Kinetoplastea</taxon>
        <taxon>Metakinetoplastina</taxon>
        <taxon>Trypanosomatida</taxon>
        <taxon>Trypanosomatidae</taxon>
        <taxon>Leishmaniinae</taxon>
        <taxon>Porcisia</taxon>
    </lineage>
</organism>
<name>A0A837A990_9TRYP</name>
<dbReference type="EMBL" id="JAFJZO010000009">
    <property type="protein sequence ID" value="KAG5510585.1"/>
    <property type="molecule type" value="Genomic_DNA"/>
</dbReference>
<protein>
    <submittedName>
        <fullName evidence="2">Uncharacterized protein</fullName>
    </submittedName>
</protein>
<feature type="compositionally biased region" description="Polar residues" evidence="1">
    <location>
        <begin position="1"/>
        <end position="11"/>
    </location>
</feature>
<dbReference type="OrthoDB" id="273680at2759"/>
<dbReference type="AlphaFoldDB" id="A0A837A990"/>
<dbReference type="GeneID" id="94292907"/>
<feature type="compositionally biased region" description="Polar residues" evidence="1">
    <location>
        <begin position="200"/>
        <end position="234"/>
    </location>
</feature>
<feature type="region of interest" description="Disordered" evidence="1">
    <location>
        <begin position="124"/>
        <end position="158"/>
    </location>
</feature>
<comment type="caution">
    <text evidence="2">The sequence shown here is derived from an EMBL/GenBank/DDBJ whole genome shotgun (WGS) entry which is preliminary data.</text>
</comment>
<dbReference type="RefSeq" id="XP_067759189.1">
    <property type="nucleotide sequence ID" value="XM_067902830.1"/>
</dbReference>
<keyword evidence="3" id="KW-1185">Reference proteome</keyword>
<gene>
    <name evidence="2" type="ORF">JKF63_06882</name>
</gene>
<feature type="compositionally biased region" description="Low complexity" evidence="1">
    <location>
        <begin position="282"/>
        <end position="302"/>
    </location>
</feature>
<sequence length="511" mass="56819">MYSFNLTSSRKTAVGDSTELGPPAVKHVIRAPSELPPPEPSPRDESGVSGSDNNNSKDDDGGGGCDDVVPIISHARTDQHPVHVHNLASYTLLREAADWHVEVLREREEKKQRALAQLEATKLEEQRHRDAQEEKTKKEMQRRRLEREKERAEAREAQEISNFQDSSTQLLQNQLWLMELGKSVTQVDAQRRAHVREQLYKNSSSRKQLSGSHASVSSWPSTNVSGYHVSAPSTENDLRRAAEATEEAYVRLSLSYRSRAQRSSTAAAILEPDDITSKGRSRPQAATRTTTALTSSTAPSETFQTATGTLSPSPAALTQTAATDPVPFRPKQPMFTHTSTENMGKHANAIPYTYIPEYFDSSSTTATVAKVDSPRRAGKPHSKHQTDAVMPLPLSPTPVSRDVSGLLQAKYYPWSIYSNAALCESMLPLSPPPREASLPVRRWGKRELRDTMFGHCIRPDGTIEDQCERKKQFAAYIGYTTLPRDNATATSNNPVEPQVPLHFSKRMDVWL</sequence>
<proteinExistence type="predicted"/>
<evidence type="ECO:0000313" key="3">
    <source>
        <dbReference type="Proteomes" id="UP000674318"/>
    </source>
</evidence>
<feature type="region of interest" description="Disordered" evidence="1">
    <location>
        <begin position="262"/>
        <end position="330"/>
    </location>
</feature>
<evidence type="ECO:0000313" key="2">
    <source>
        <dbReference type="EMBL" id="KAG5510585.1"/>
    </source>
</evidence>
<feature type="region of interest" description="Disordered" evidence="1">
    <location>
        <begin position="1"/>
        <end position="69"/>
    </location>
</feature>